<accession>E0TGG3</accession>
<dbReference type="AlphaFoldDB" id="E0TGG3"/>
<evidence type="ECO:0000313" key="4">
    <source>
        <dbReference type="Proteomes" id="UP000001302"/>
    </source>
</evidence>
<protein>
    <submittedName>
        <fullName evidence="3">TPR domain protein</fullName>
    </submittedName>
</protein>
<dbReference type="Pfam" id="PF13432">
    <property type="entry name" value="TPR_16"/>
    <property type="match status" value="1"/>
</dbReference>
<dbReference type="eggNOG" id="COG5010">
    <property type="taxonomic scope" value="Bacteria"/>
</dbReference>
<dbReference type="PANTHER" id="PTHR12788">
    <property type="entry name" value="PROTEIN-TYROSINE SULFOTRANSFERASE 2"/>
    <property type="match status" value="1"/>
</dbReference>
<dbReference type="Gene3D" id="1.25.40.10">
    <property type="entry name" value="Tetratricopeptide repeat domain"/>
    <property type="match status" value="3"/>
</dbReference>
<reference evidence="4" key="1">
    <citation type="submission" date="2010-08" db="EMBL/GenBank/DDBJ databases">
        <title>Genome sequence of Parvularcula bermudensis HTCC2503.</title>
        <authorList>
            <person name="Kang D.-M."/>
            <person name="Oh H.-M."/>
            <person name="Cho J.-C."/>
        </authorList>
    </citation>
    <scope>NUCLEOTIDE SEQUENCE [LARGE SCALE GENOMIC DNA]</scope>
    <source>
        <strain evidence="4">ATCC BAA-594 / HTCC2503 / KCTC 12087</strain>
    </source>
</reference>
<dbReference type="GO" id="GO:0008476">
    <property type="term" value="F:protein-tyrosine sulfotransferase activity"/>
    <property type="evidence" value="ECO:0007669"/>
    <property type="project" value="InterPro"/>
</dbReference>
<dbReference type="PROSITE" id="PS50005">
    <property type="entry name" value="TPR"/>
    <property type="match status" value="1"/>
</dbReference>
<dbReference type="HOGENOM" id="CLU_017034_1_0_5"/>
<evidence type="ECO:0000256" key="2">
    <source>
        <dbReference type="PROSITE-ProRule" id="PRU00339"/>
    </source>
</evidence>
<dbReference type="EMBL" id="CP002156">
    <property type="protein sequence ID" value="ADM09582.1"/>
    <property type="molecule type" value="Genomic_DNA"/>
</dbReference>
<dbReference type="InterPro" id="IPR027417">
    <property type="entry name" value="P-loop_NTPase"/>
</dbReference>
<sequence length="670" mass="74511">MLNKGIGVPQSGSSTHDAILSEAERLVRSGAFREAAATVEGILSTDPTHQAALYLRAVALRYCGDLTEAEETARYLCTTYPRYGRGAQEWGHSLKSLDRFQEALAAYIRAVQLNPALKASWEAIATLTADEEAKAHAKAEIARLTALPAALVSVESLTAEGKLQKAEDLCRAYLLNNKTDPEGMRLLARLGIETGVLDDAEFLLETAIALKPADKRIRLDYVEVLRRRQKFAAAMAAATTLRTETPDDPAILSAYANAALAAGRDQDAVDVYTDLLRRFPQSAELHLAQGHALKTTGESEGAIAAYRKAASIRPTYGDAYWSLANLKTYEFAEDEIRQMRTAEADPSIALDDRIHMCFALGKALEIRRLTDESFLYYDRGNRLKAEQLGYDPDRLSVELTAQRTFFTETRSASLFGRGIEEAGPIFIVGLPRAGSTLLEQILTAHSQIDGTAELPTIPALAHRLSGRRRRGDPSAYPDILSNLSKEELTDLGRTYLEETKILRTGAPLFTDKMPNNFRHIGLILTILPGAKIIDARRGAMDCCWSGFKQLFAEGQEFSYGLSHIGRYYREYVALMEHWERVAPGRILRIQYEDVVADLEGQVRRLLTYLDLPFEEQCLAFHQSARSVRTASAEQVRQPLYQSGVGQWRPYFDHLSDLFEVLGPELCDARE</sequence>
<dbReference type="InterPro" id="IPR019734">
    <property type="entry name" value="TPR_rpt"/>
</dbReference>
<dbReference type="Pfam" id="PF14559">
    <property type="entry name" value="TPR_19"/>
    <property type="match status" value="1"/>
</dbReference>
<dbReference type="Pfam" id="PF13181">
    <property type="entry name" value="TPR_8"/>
    <property type="match status" value="2"/>
</dbReference>
<reference evidence="3 4" key="2">
    <citation type="journal article" date="2011" name="J. Bacteriol.">
        <title>Complete genome sequence of strain HTCC2503T of Parvularcula bermudensis, the type species of the order "Parvularculales" in the class Alphaproteobacteria.</title>
        <authorList>
            <person name="Oh H.M."/>
            <person name="Kang I."/>
            <person name="Vergin K.L."/>
            <person name="Kang D."/>
            <person name="Rhee K.H."/>
            <person name="Giovannoni S.J."/>
            <person name="Cho J.C."/>
        </authorList>
    </citation>
    <scope>NUCLEOTIDE SEQUENCE [LARGE SCALE GENOMIC DNA]</scope>
    <source>
        <strain evidence="4">ATCC BAA-594 / HTCC2503 / KCTC 12087</strain>
    </source>
</reference>
<dbReference type="SUPFAM" id="SSF52540">
    <property type="entry name" value="P-loop containing nucleoside triphosphate hydrolases"/>
    <property type="match status" value="1"/>
</dbReference>
<dbReference type="SUPFAM" id="SSF48452">
    <property type="entry name" value="TPR-like"/>
    <property type="match status" value="1"/>
</dbReference>
<dbReference type="KEGG" id="pbr:PB2503_07634"/>
<gene>
    <name evidence="3" type="ordered locus">PB2503_07634</name>
</gene>
<dbReference type="eggNOG" id="COG0457">
    <property type="taxonomic scope" value="Bacteria"/>
</dbReference>
<dbReference type="InterPro" id="IPR011990">
    <property type="entry name" value="TPR-like_helical_dom_sf"/>
</dbReference>
<dbReference type="Pfam" id="PF13469">
    <property type="entry name" value="Sulfotransfer_3"/>
    <property type="match status" value="1"/>
</dbReference>
<dbReference type="SMART" id="SM00028">
    <property type="entry name" value="TPR"/>
    <property type="match status" value="4"/>
</dbReference>
<dbReference type="Gene3D" id="3.40.50.300">
    <property type="entry name" value="P-loop containing nucleotide triphosphate hydrolases"/>
    <property type="match status" value="1"/>
</dbReference>
<name>E0TGG3_PARBH</name>
<proteinExistence type="predicted"/>
<evidence type="ECO:0000313" key="3">
    <source>
        <dbReference type="EMBL" id="ADM09582.1"/>
    </source>
</evidence>
<keyword evidence="4" id="KW-1185">Reference proteome</keyword>
<evidence type="ECO:0000256" key="1">
    <source>
        <dbReference type="ARBA" id="ARBA00022679"/>
    </source>
</evidence>
<keyword evidence="1" id="KW-0808">Transferase</keyword>
<organism evidence="3 4">
    <name type="scientific">Parvularcula bermudensis (strain ATCC BAA-594 / HTCC2503 / KCTC 12087)</name>
    <dbReference type="NCBI Taxonomy" id="314260"/>
    <lineage>
        <taxon>Bacteria</taxon>
        <taxon>Pseudomonadati</taxon>
        <taxon>Pseudomonadota</taxon>
        <taxon>Alphaproteobacteria</taxon>
        <taxon>Parvularculales</taxon>
        <taxon>Parvularculaceae</taxon>
        <taxon>Parvularcula</taxon>
    </lineage>
</organism>
<dbReference type="InterPro" id="IPR026634">
    <property type="entry name" value="TPST-like"/>
</dbReference>
<dbReference type="PANTHER" id="PTHR12788:SF10">
    <property type="entry name" value="PROTEIN-TYROSINE SULFOTRANSFERASE"/>
    <property type="match status" value="1"/>
</dbReference>
<keyword evidence="2" id="KW-0802">TPR repeat</keyword>
<dbReference type="Proteomes" id="UP000001302">
    <property type="component" value="Chromosome"/>
</dbReference>
<feature type="repeat" description="TPR" evidence="2">
    <location>
        <begin position="283"/>
        <end position="316"/>
    </location>
</feature>
<dbReference type="STRING" id="314260.PB2503_07634"/>